<evidence type="ECO:0000313" key="3">
    <source>
        <dbReference type="Proteomes" id="UP000799770"/>
    </source>
</evidence>
<gene>
    <name evidence="2" type="ORF">BDV96DRAFT_579283</name>
</gene>
<dbReference type="EMBL" id="ML977329">
    <property type="protein sequence ID" value="KAF2112862.1"/>
    <property type="molecule type" value="Genomic_DNA"/>
</dbReference>
<dbReference type="Pfam" id="PF00646">
    <property type="entry name" value="F-box"/>
    <property type="match status" value="1"/>
</dbReference>
<sequence length="461" mass="52916">MASTNVQLPPCIARHLNLGFDSDDINALISSIDSSQNCNSSESETRLPQLPTEIIVNILHFVPVNYVLDWRLVCRGFRDVIDTAVMFSYLPRVRLIGYVGPSLRPEYLRFAPGGGDVKVVSANIYEEVQLLHADFNVVIEDGITSQECAKWSAATEAYYRIDDRWFEKFEDIGGSATDRTHSPLSLRRVLSRLELEQNFQHDYGAVRWCIKLDHCVMDLETPLTPTGKSSPFLAVNLRERKIKVSWKDMIWQFLKTENSVRKKMEQSQDSTYTFCHEEDCLRYVRRLRTRHGLDLTNASDRTWSWVLGTLKPLFNIERRGRAGDAWDALERIEDESAGVLMQLRREASSTSAQRASLIQLGRDKKDMVQEGDQLGALFATWRNNLYYSSESFRRPSGYLLPSEVSPNPFAWSEAVRHSIEEEVARWKSQQKGIEQIKSFLQSSNEVLEAPDDVWDNSGMDW</sequence>
<dbReference type="OrthoDB" id="3695298at2759"/>
<dbReference type="SUPFAM" id="SSF81383">
    <property type="entry name" value="F-box domain"/>
    <property type="match status" value="1"/>
</dbReference>
<dbReference type="AlphaFoldDB" id="A0A6A5Z0C3"/>
<feature type="domain" description="F-box" evidence="1">
    <location>
        <begin position="44"/>
        <end position="90"/>
    </location>
</feature>
<dbReference type="InterPro" id="IPR001810">
    <property type="entry name" value="F-box_dom"/>
</dbReference>
<dbReference type="PROSITE" id="PS50181">
    <property type="entry name" value="FBOX"/>
    <property type="match status" value="1"/>
</dbReference>
<organism evidence="2 3">
    <name type="scientific">Lophiotrema nucula</name>
    <dbReference type="NCBI Taxonomy" id="690887"/>
    <lineage>
        <taxon>Eukaryota</taxon>
        <taxon>Fungi</taxon>
        <taxon>Dikarya</taxon>
        <taxon>Ascomycota</taxon>
        <taxon>Pezizomycotina</taxon>
        <taxon>Dothideomycetes</taxon>
        <taxon>Pleosporomycetidae</taxon>
        <taxon>Pleosporales</taxon>
        <taxon>Lophiotremataceae</taxon>
        <taxon>Lophiotrema</taxon>
    </lineage>
</organism>
<accession>A0A6A5Z0C3</accession>
<dbReference type="InterPro" id="IPR036047">
    <property type="entry name" value="F-box-like_dom_sf"/>
</dbReference>
<proteinExistence type="predicted"/>
<keyword evidence="3" id="KW-1185">Reference proteome</keyword>
<reference evidence="2" key="1">
    <citation type="journal article" date="2020" name="Stud. Mycol.">
        <title>101 Dothideomycetes genomes: a test case for predicting lifestyles and emergence of pathogens.</title>
        <authorList>
            <person name="Haridas S."/>
            <person name="Albert R."/>
            <person name="Binder M."/>
            <person name="Bloem J."/>
            <person name="Labutti K."/>
            <person name="Salamov A."/>
            <person name="Andreopoulos B."/>
            <person name="Baker S."/>
            <person name="Barry K."/>
            <person name="Bills G."/>
            <person name="Bluhm B."/>
            <person name="Cannon C."/>
            <person name="Castanera R."/>
            <person name="Culley D."/>
            <person name="Daum C."/>
            <person name="Ezra D."/>
            <person name="Gonzalez J."/>
            <person name="Henrissat B."/>
            <person name="Kuo A."/>
            <person name="Liang C."/>
            <person name="Lipzen A."/>
            <person name="Lutzoni F."/>
            <person name="Magnuson J."/>
            <person name="Mondo S."/>
            <person name="Nolan M."/>
            <person name="Ohm R."/>
            <person name="Pangilinan J."/>
            <person name="Park H.-J."/>
            <person name="Ramirez L."/>
            <person name="Alfaro M."/>
            <person name="Sun H."/>
            <person name="Tritt A."/>
            <person name="Yoshinaga Y."/>
            <person name="Zwiers L.-H."/>
            <person name="Turgeon B."/>
            <person name="Goodwin S."/>
            <person name="Spatafora J."/>
            <person name="Crous P."/>
            <person name="Grigoriev I."/>
        </authorList>
    </citation>
    <scope>NUCLEOTIDE SEQUENCE</scope>
    <source>
        <strain evidence="2">CBS 627.86</strain>
    </source>
</reference>
<evidence type="ECO:0000313" key="2">
    <source>
        <dbReference type="EMBL" id="KAF2112862.1"/>
    </source>
</evidence>
<evidence type="ECO:0000259" key="1">
    <source>
        <dbReference type="PROSITE" id="PS50181"/>
    </source>
</evidence>
<protein>
    <recommendedName>
        <fullName evidence="1">F-box domain-containing protein</fullName>
    </recommendedName>
</protein>
<dbReference type="Proteomes" id="UP000799770">
    <property type="component" value="Unassembled WGS sequence"/>
</dbReference>
<dbReference type="Gene3D" id="1.20.1280.50">
    <property type="match status" value="1"/>
</dbReference>
<name>A0A6A5Z0C3_9PLEO</name>